<dbReference type="EMBL" id="CP094534">
    <property type="protein sequence ID" value="UOE35134.1"/>
    <property type="molecule type" value="Genomic_DNA"/>
</dbReference>
<dbReference type="CDD" id="cd06260">
    <property type="entry name" value="DUF820-like"/>
    <property type="match status" value="1"/>
</dbReference>
<dbReference type="InterPro" id="IPR011335">
    <property type="entry name" value="Restrct_endonuc-II-like"/>
</dbReference>
<feature type="domain" description="Putative restriction endonuclease" evidence="1">
    <location>
        <begin position="18"/>
        <end position="180"/>
    </location>
</feature>
<dbReference type="GO" id="GO:0004519">
    <property type="term" value="F:endonuclease activity"/>
    <property type="evidence" value="ECO:0007669"/>
    <property type="project" value="UniProtKB-KW"/>
</dbReference>
<evidence type="ECO:0000259" key="1">
    <source>
        <dbReference type="Pfam" id="PF05685"/>
    </source>
</evidence>
<dbReference type="Proteomes" id="UP000831390">
    <property type="component" value="Chromosome"/>
</dbReference>
<proteinExistence type="predicted"/>
<keyword evidence="2" id="KW-0540">Nuclease</keyword>
<accession>A0ABY4B7H7</accession>
<dbReference type="RefSeq" id="WP_243516656.1">
    <property type="nucleotide sequence ID" value="NZ_CP094534.1"/>
</dbReference>
<dbReference type="Pfam" id="PF05685">
    <property type="entry name" value="Uma2"/>
    <property type="match status" value="1"/>
</dbReference>
<organism evidence="2 3">
    <name type="scientific">Hymenobacter monticola</name>
    <dbReference type="NCBI Taxonomy" id="1705399"/>
    <lineage>
        <taxon>Bacteria</taxon>
        <taxon>Pseudomonadati</taxon>
        <taxon>Bacteroidota</taxon>
        <taxon>Cytophagia</taxon>
        <taxon>Cytophagales</taxon>
        <taxon>Hymenobacteraceae</taxon>
        <taxon>Hymenobacter</taxon>
    </lineage>
</organism>
<evidence type="ECO:0000313" key="2">
    <source>
        <dbReference type="EMBL" id="UOE35134.1"/>
    </source>
</evidence>
<gene>
    <name evidence="2" type="ORF">MTP16_05660</name>
</gene>
<dbReference type="Gene3D" id="3.90.1570.10">
    <property type="entry name" value="tt1808, chain A"/>
    <property type="match status" value="1"/>
</dbReference>
<keyword evidence="2" id="KW-0255">Endonuclease</keyword>
<dbReference type="PANTHER" id="PTHR36558">
    <property type="entry name" value="GLR1098 PROTEIN"/>
    <property type="match status" value="1"/>
</dbReference>
<sequence length="202" mass="22859">MGLPTFKLPEELAYVSADDYLALELEAETRHEYANGRVWAMTGAEMTHNDINYNLNQVIGPQLRGKGCKANMSDLRVQTKNRSGYLYPDTVVICGTPMLSDEVKPRSLTNPVLVVEVTSASTAERDHYEKFALYRHIDSLRQYLMLSSEEVHAEIYTLDELGRWIYTETRDLSAVLDLSSIVCQVPLAEVYAGVEFDLETKE</sequence>
<dbReference type="InterPro" id="IPR012296">
    <property type="entry name" value="Nuclease_put_TT1808"/>
</dbReference>
<name>A0ABY4B7H7_9BACT</name>
<dbReference type="PANTHER" id="PTHR36558:SF1">
    <property type="entry name" value="RESTRICTION ENDONUCLEASE DOMAIN-CONTAINING PROTEIN-RELATED"/>
    <property type="match status" value="1"/>
</dbReference>
<reference evidence="2 3" key="1">
    <citation type="submission" date="2022-03" db="EMBL/GenBank/DDBJ databases">
        <title>Hymenobactersp. isolated from the air.</title>
        <authorList>
            <person name="Won M."/>
            <person name="Kwon S.-W."/>
        </authorList>
    </citation>
    <scope>NUCLEOTIDE SEQUENCE [LARGE SCALE GENOMIC DNA]</scope>
    <source>
        <strain evidence="2 3">KACC 22596</strain>
    </source>
</reference>
<dbReference type="SUPFAM" id="SSF52980">
    <property type="entry name" value="Restriction endonuclease-like"/>
    <property type="match status" value="1"/>
</dbReference>
<evidence type="ECO:0000313" key="3">
    <source>
        <dbReference type="Proteomes" id="UP000831390"/>
    </source>
</evidence>
<protein>
    <submittedName>
        <fullName evidence="2">Uma2 family endonuclease</fullName>
    </submittedName>
</protein>
<keyword evidence="3" id="KW-1185">Reference proteome</keyword>
<keyword evidence="2" id="KW-0378">Hydrolase</keyword>
<dbReference type="InterPro" id="IPR008538">
    <property type="entry name" value="Uma2"/>
</dbReference>